<dbReference type="InterPro" id="IPR004871">
    <property type="entry name" value="RSE1/DDB1/CPSF1_C"/>
</dbReference>
<feature type="compositionally biased region" description="Low complexity" evidence="3">
    <location>
        <begin position="10"/>
        <end position="20"/>
    </location>
</feature>
<evidence type="ECO:0000313" key="7">
    <source>
        <dbReference type="EMBL" id="KAF4369034.1"/>
    </source>
</evidence>
<feature type="domain" description="RSE1/DDB1/CPSF1 second beta-propeller" evidence="6">
    <location>
        <begin position="487"/>
        <end position="881"/>
    </location>
</feature>
<evidence type="ECO:0000256" key="3">
    <source>
        <dbReference type="SAM" id="MobiDB-lite"/>
    </source>
</evidence>
<name>A0A7J6FEC0_CANSA</name>
<evidence type="ECO:0000259" key="4">
    <source>
        <dbReference type="Pfam" id="PF03178"/>
    </source>
</evidence>
<gene>
    <name evidence="7" type="ORF">F8388_013363</name>
</gene>
<dbReference type="Gene3D" id="2.130.10.10">
    <property type="entry name" value="YVTN repeat-like/Quinoprotein amine dehydrogenase"/>
    <property type="match status" value="2"/>
</dbReference>
<dbReference type="InterPro" id="IPR050358">
    <property type="entry name" value="RSE1/DDB1/CFT1"/>
</dbReference>
<comment type="caution">
    <text evidence="7">The sequence shown here is derived from an EMBL/GenBank/DDBJ whole genome shotgun (WGS) entry which is preliminary data.</text>
</comment>
<dbReference type="Pfam" id="PF23726">
    <property type="entry name" value="Beta-prop_RSE1_2nd"/>
    <property type="match status" value="1"/>
</dbReference>
<protein>
    <submittedName>
        <fullName evidence="7">Uncharacterized protein</fullName>
    </submittedName>
</protein>
<comment type="subcellular location">
    <subcellularLocation>
        <location evidence="1">Nucleus</location>
    </subcellularLocation>
</comment>
<dbReference type="Proteomes" id="UP000525078">
    <property type="component" value="Unassembled WGS sequence"/>
</dbReference>
<feature type="domain" description="RSE1/DDB1/CPSF1 C-terminal" evidence="4">
    <location>
        <begin position="1138"/>
        <end position="1273"/>
    </location>
</feature>
<evidence type="ECO:0000259" key="6">
    <source>
        <dbReference type="Pfam" id="PF23726"/>
    </source>
</evidence>
<dbReference type="EMBL" id="JAATIP010000131">
    <property type="protein sequence ID" value="KAF4369034.1"/>
    <property type="molecule type" value="Genomic_DNA"/>
</dbReference>
<feature type="region of interest" description="Disordered" evidence="3">
    <location>
        <begin position="1"/>
        <end position="20"/>
    </location>
</feature>
<reference evidence="7 8" key="1">
    <citation type="journal article" date="2020" name="bioRxiv">
        <title>Sequence and annotation of 42 cannabis genomes reveals extensive copy number variation in cannabinoid synthesis and pathogen resistance genes.</title>
        <authorList>
            <person name="Mckernan K.J."/>
            <person name="Helbert Y."/>
            <person name="Kane L.T."/>
            <person name="Ebling H."/>
            <person name="Zhang L."/>
            <person name="Liu B."/>
            <person name="Eaton Z."/>
            <person name="Mclaughlin S."/>
            <person name="Kingan S."/>
            <person name="Baybayan P."/>
            <person name="Concepcion G."/>
            <person name="Jordan M."/>
            <person name="Riva A."/>
            <person name="Barbazuk W."/>
            <person name="Harkins T."/>
        </authorList>
    </citation>
    <scope>NUCLEOTIDE SEQUENCE [LARGE SCALE GENOMIC DNA]</scope>
    <source>
        <strain evidence="8">cv. Jamaican Lion 4</strain>
        <tissue evidence="7">Leaf</tissue>
    </source>
</reference>
<evidence type="ECO:0000259" key="5">
    <source>
        <dbReference type="Pfam" id="PF10433"/>
    </source>
</evidence>
<sequence length="1322" mass="145109">MALSEEECSSAKSRSSSSAASSTSNHYLAKCVLRGSVVLQVVYGRIRSPTSLDVVFGKETSIELVVIGEDGIVQSVSEQPVFGTIKDLAVLPWKDKFSPQNPQMLGKDFLLVLSDSGKLSVLSFCNEMHSGSFIAASAYEDRLAMFSVSVSAGCDIIDKKIIYPPENGGDVSTARSIQKNNISGTIWGMCFISKDPYQPSKGHNPVLAVLLNRRNAVLNELLLLEWNIRDDDVSLLSQYVEDGPLAYDIVEVPHSYGYAIMFRVGDALLMDLRDALTPCCVYRTNLNFLPHAIEEQNFSEESIRAQHDVDDEGLFNVAACALLELRDYDPMCIDSDNSNIKISYKHACSWSWEPGNTKNPRMIFCLDTGEFFLIQLGFDLGGLRVTQSDCLYKGLQSKALLWVEGGFLAALVEMGDGMVLKLEDEKLIHNSPIQNIAPVLDMSIVDYHDEKHDQIFACCGVVPEGSLRIIQSGISVEKLLRTAPIYQGITGTWTVRMKVTDLYHSFLVLSFVEETRVLSVGLSFTDVTDSVGFQPDVCTLACGLLNDGLLIQIHQHAVRICLPTKVAHCDGVSLPSPVCKSWFPEKMNINLGAVGENLIVVSTSNPCLLFILGVRMISEYNYEIYEMQHLKLKYELSCISIPQKSFERKSTNHPMDVGDESCVASLSTEVDISKSFVVGTHKPSVEVLLFDPDDGLRHLAIGTIALTNITGTTVSGCVPQDVRLVFVDRFYVLCGLRNGMLLRFEWPIASSVPTSVLPDSFVSVDIDSDFSSMSAPNSFGVQSNYIELSEKTVSGVPIDLQLIAIRRIGITPVFLIPLSGSLNADIIALSDRPWLLHTARHSLSYTSISFQSSTHVTPVCSVDCPKGLLFVAENSLHLVEMIHSKRLNVQKFNLGGTPRKVLYHSESRLLLVMRTDLPYDSCSSDICCVDPISGAVISSFKFEHGETGKSMQLVRAGNEQVIVVGTSLSSGPAIMPSGEAESTKGRLIVLCLEHAQNSDSGSMTFCSKAGSSSQRASPFREVVAYATEQLSSSSLCSSPDDNSSDGIKLEETEAWQLRLSYSLAWPGMALAICPYLERYFLASAGNIFYVCGFSNDNTRVKKYAMGRTRFMITSLTAHFTRIAVGDCRDGVLFFSYQEGSIAVLSCTDHLEDNASPECNLTVSCAYYMGEIAMSIKKGSFSYRLPADDVLNGGDLKIDSTHNTIIASTLLGSIITFIPLSREEYELLEAVQARLVIHPLTAPILGNDHNEFRRRENPTGVPNILDGDMLTQFLELTSMQQEAVLLFPLGSRDAVSSSMKSSSSPLPINQVVQLLERVHYALN</sequence>
<dbReference type="Pfam" id="PF10433">
    <property type="entry name" value="Beta-prop_RSE1_1st"/>
    <property type="match status" value="2"/>
</dbReference>
<dbReference type="Pfam" id="PF03178">
    <property type="entry name" value="CPSF_A"/>
    <property type="match status" value="1"/>
</dbReference>
<dbReference type="InterPro" id="IPR015943">
    <property type="entry name" value="WD40/YVTN_repeat-like_dom_sf"/>
</dbReference>
<dbReference type="PANTHER" id="PTHR10644">
    <property type="entry name" value="DNA REPAIR/RNA PROCESSING CPSF FAMILY"/>
    <property type="match status" value="1"/>
</dbReference>
<dbReference type="GO" id="GO:0003676">
    <property type="term" value="F:nucleic acid binding"/>
    <property type="evidence" value="ECO:0007669"/>
    <property type="project" value="InterPro"/>
</dbReference>
<evidence type="ECO:0000256" key="1">
    <source>
        <dbReference type="ARBA" id="ARBA00004123"/>
    </source>
</evidence>
<evidence type="ECO:0000256" key="2">
    <source>
        <dbReference type="ARBA" id="ARBA00023242"/>
    </source>
</evidence>
<dbReference type="GO" id="GO:0005634">
    <property type="term" value="C:nucleus"/>
    <property type="evidence" value="ECO:0007669"/>
    <property type="project" value="UniProtKB-SubCell"/>
</dbReference>
<evidence type="ECO:0000313" key="8">
    <source>
        <dbReference type="Proteomes" id="UP000525078"/>
    </source>
</evidence>
<feature type="domain" description="RSE1/DDB1/CPSF1 first beta-propeller" evidence="5">
    <location>
        <begin position="131"/>
        <end position="432"/>
    </location>
</feature>
<accession>A0A7J6FEC0</accession>
<proteinExistence type="predicted"/>
<keyword evidence="2" id="KW-0539">Nucleus</keyword>
<dbReference type="InterPro" id="IPR058543">
    <property type="entry name" value="Beta-prop_RSE1/DDB1/CPSF1_2nd"/>
</dbReference>
<feature type="domain" description="RSE1/DDB1/CPSF1 first beta-propeller" evidence="5">
    <location>
        <begin position="38"/>
        <end position="129"/>
    </location>
</feature>
<dbReference type="InterPro" id="IPR018846">
    <property type="entry name" value="Beta-prop_RSE1/DDB1/CPSF1_1st"/>
</dbReference>
<organism evidence="7 8">
    <name type="scientific">Cannabis sativa</name>
    <name type="common">Hemp</name>
    <name type="synonym">Marijuana</name>
    <dbReference type="NCBI Taxonomy" id="3483"/>
    <lineage>
        <taxon>Eukaryota</taxon>
        <taxon>Viridiplantae</taxon>
        <taxon>Streptophyta</taxon>
        <taxon>Embryophyta</taxon>
        <taxon>Tracheophyta</taxon>
        <taxon>Spermatophyta</taxon>
        <taxon>Magnoliopsida</taxon>
        <taxon>eudicotyledons</taxon>
        <taxon>Gunneridae</taxon>
        <taxon>Pentapetalae</taxon>
        <taxon>rosids</taxon>
        <taxon>fabids</taxon>
        <taxon>Rosales</taxon>
        <taxon>Cannabaceae</taxon>
        <taxon>Cannabis</taxon>
    </lineage>
</organism>